<keyword evidence="6" id="KW-1185">Reference proteome</keyword>
<dbReference type="PANTHER" id="PTHR31673">
    <property type="entry name" value="PROTEIN COBRA"/>
    <property type="match status" value="1"/>
</dbReference>
<dbReference type="EMBL" id="QZWG01000005">
    <property type="protein sequence ID" value="RZC10545.1"/>
    <property type="molecule type" value="Genomic_DNA"/>
</dbReference>
<dbReference type="Proteomes" id="UP000289340">
    <property type="component" value="Chromosome 5"/>
</dbReference>
<dbReference type="GO" id="GO:0005886">
    <property type="term" value="C:plasma membrane"/>
    <property type="evidence" value="ECO:0007669"/>
    <property type="project" value="TreeGrafter"/>
</dbReference>
<dbReference type="InterPro" id="IPR006918">
    <property type="entry name" value="COBRA_pln"/>
</dbReference>
<dbReference type="AlphaFoldDB" id="A0A445KI41"/>
<sequence>MLSLWFPTAGSVVPRGDFFAILLLPLLLCTTFTSTEAHDALDPTGNITIKWDVISWTPDGYIVSDHNFLNVRKTLYCCCYNVQFSTVSPYSGSWMDTRVDMGKKGSNLKCNGRPNHRIRGLFKVQREHPSLLQEGPNCSGFTARNSLQPADSKLLLRGSLDLMGPGPSKCNKFISTKYDAGMLWGVKLYNDLLTSAGPLGNVQSEVIFRKDKSFI</sequence>
<evidence type="ECO:0000256" key="3">
    <source>
        <dbReference type="ARBA" id="ARBA00023180"/>
    </source>
</evidence>
<feature type="chain" id="PRO_5019285986" evidence="4">
    <location>
        <begin position="38"/>
        <end position="215"/>
    </location>
</feature>
<gene>
    <name evidence="5" type="ORF">D0Y65_011022</name>
</gene>
<dbReference type="GO" id="GO:0010215">
    <property type="term" value="P:cellulose microfibril organization"/>
    <property type="evidence" value="ECO:0007669"/>
    <property type="project" value="InterPro"/>
</dbReference>
<comment type="similarity">
    <text evidence="1">Belongs to the COBRA family.</text>
</comment>
<accession>A0A445KI41</accession>
<keyword evidence="3" id="KW-0325">Glycoprotein</keyword>
<keyword evidence="2 4" id="KW-0732">Signal</keyword>
<reference evidence="5 6" key="1">
    <citation type="submission" date="2018-09" db="EMBL/GenBank/DDBJ databases">
        <title>A high-quality reference genome of wild soybean provides a powerful tool to mine soybean genomes.</title>
        <authorList>
            <person name="Xie M."/>
            <person name="Chung C.Y.L."/>
            <person name="Li M.-W."/>
            <person name="Wong F.-L."/>
            <person name="Chan T.-F."/>
            <person name="Lam H.-M."/>
        </authorList>
    </citation>
    <scope>NUCLEOTIDE SEQUENCE [LARGE SCALE GENOMIC DNA]</scope>
    <source>
        <strain evidence="6">cv. W05</strain>
        <tissue evidence="5">Hypocotyl of etiolated seedlings</tissue>
    </source>
</reference>
<dbReference type="PANTHER" id="PTHR31673:SF61">
    <property type="entry name" value="PROTEIN COBRA"/>
    <property type="match status" value="1"/>
</dbReference>
<evidence type="ECO:0000256" key="1">
    <source>
        <dbReference type="ARBA" id="ARBA00005507"/>
    </source>
</evidence>
<comment type="caution">
    <text evidence="5">The sequence shown here is derived from an EMBL/GenBank/DDBJ whole genome shotgun (WGS) entry which is preliminary data.</text>
</comment>
<proteinExistence type="inferred from homology"/>
<protein>
    <submittedName>
        <fullName evidence="5">Protein COBRA</fullName>
    </submittedName>
</protein>
<evidence type="ECO:0000256" key="2">
    <source>
        <dbReference type="ARBA" id="ARBA00022729"/>
    </source>
</evidence>
<name>A0A445KI41_GLYSO</name>
<evidence type="ECO:0000256" key="4">
    <source>
        <dbReference type="SAM" id="SignalP"/>
    </source>
</evidence>
<feature type="signal peptide" evidence="4">
    <location>
        <begin position="1"/>
        <end position="37"/>
    </location>
</feature>
<evidence type="ECO:0000313" key="5">
    <source>
        <dbReference type="EMBL" id="RZC10545.1"/>
    </source>
</evidence>
<organism evidence="5 6">
    <name type="scientific">Glycine soja</name>
    <name type="common">Wild soybean</name>
    <dbReference type="NCBI Taxonomy" id="3848"/>
    <lineage>
        <taxon>Eukaryota</taxon>
        <taxon>Viridiplantae</taxon>
        <taxon>Streptophyta</taxon>
        <taxon>Embryophyta</taxon>
        <taxon>Tracheophyta</taxon>
        <taxon>Spermatophyta</taxon>
        <taxon>Magnoliopsida</taxon>
        <taxon>eudicotyledons</taxon>
        <taxon>Gunneridae</taxon>
        <taxon>Pentapetalae</taxon>
        <taxon>rosids</taxon>
        <taxon>fabids</taxon>
        <taxon>Fabales</taxon>
        <taxon>Fabaceae</taxon>
        <taxon>Papilionoideae</taxon>
        <taxon>50 kb inversion clade</taxon>
        <taxon>NPAAA clade</taxon>
        <taxon>indigoferoid/millettioid clade</taxon>
        <taxon>Phaseoleae</taxon>
        <taxon>Glycine</taxon>
        <taxon>Glycine subgen. Soja</taxon>
    </lineage>
</organism>
<evidence type="ECO:0000313" key="6">
    <source>
        <dbReference type="Proteomes" id="UP000289340"/>
    </source>
</evidence>
<dbReference type="GO" id="GO:0052324">
    <property type="term" value="P:plant-type cell wall cellulose biosynthetic process"/>
    <property type="evidence" value="ECO:0007669"/>
    <property type="project" value="TreeGrafter"/>
</dbReference>